<comment type="similarity">
    <text evidence="12">Belongs to the NAD-dependent DNA ligase family. LigA subfamily.</text>
</comment>
<dbReference type="CDD" id="cd00114">
    <property type="entry name" value="LIGANc"/>
    <property type="match status" value="1"/>
</dbReference>
<evidence type="ECO:0000313" key="16">
    <source>
        <dbReference type="Proteomes" id="UP001069802"/>
    </source>
</evidence>
<dbReference type="PANTHER" id="PTHR23389">
    <property type="entry name" value="CHROMOSOME TRANSMISSION FIDELITY FACTOR 18"/>
    <property type="match status" value="1"/>
</dbReference>
<dbReference type="InterPro" id="IPR001357">
    <property type="entry name" value="BRCT_dom"/>
</dbReference>
<name>A0ABT4LDU9_9PROT</name>
<evidence type="ECO:0000256" key="7">
    <source>
        <dbReference type="ARBA" id="ARBA00022842"/>
    </source>
</evidence>
<dbReference type="Pfam" id="PF03120">
    <property type="entry name" value="OB_DNA_ligase"/>
    <property type="match status" value="1"/>
</dbReference>
<dbReference type="InterPro" id="IPR001679">
    <property type="entry name" value="DNA_ligase"/>
</dbReference>
<dbReference type="InterPro" id="IPR041663">
    <property type="entry name" value="DisA/LigA_HHH"/>
</dbReference>
<feature type="binding site" evidence="12">
    <location>
        <position position="430"/>
    </location>
    <ligand>
        <name>Zn(2+)</name>
        <dbReference type="ChEBI" id="CHEBI:29105"/>
    </ligand>
</feature>
<dbReference type="Pfam" id="PF03119">
    <property type="entry name" value="DNA_ligase_ZBD"/>
    <property type="match status" value="1"/>
</dbReference>
<reference evidence="15" key="1">
    <citation type="submission" date="2022-12" db="EMBL/GenBank/DDBJ databases">
        <title>Bacterial isolates from different developmental stages of Nematostella vectensis.</title>
        <authorList>
            <person name="Fraune S."/>
        </authorList>
    </citation>
    <scope>NUCLEOTIDE SEQUENCE</scope>
    <source>
        <strain evidence="15">G21630-S1</strain>
    </source>
</reference>
<keyword evidence="9 12" id="KW-0234">DNA repair</keyword>
<dbReference type="InterPro" id="IPR033136">
    <property type="entry name" value="DNA_ligase_CS"/>
</dbReference>
<dbReference type="PIRSF" id="PIRSF001604">
    <property type="entry name" value="LigA"/>
    <property type="match status" value="1"/>
</dbReference>
<dbReference type="InterPro" id="IPR004149">
    <property type="entry name" value="Znf_DNAligase_C4"/>
</dbReference>
<evidence type="ECO:0000256" key="9">
    <source>
        <dbReference type="ARBA" id="ARBA00023204"/>
    </source>
</evidence>
<organism evidence="15 16">
    <name type="scientific">Kiloniella laminariae</name>
    <dbReference type="NCBI Taxonomy" id="454162"/>
    <lineage>
        <taxon>Bacteria</taxon>
        <taxon>Pseudomonadati</taxon>
        <taxon>Pseudomonadota</taxon>
        <taxon>Alphaproteobacteria</taxon>
        <taxon>Rhodospirillales</taxon>
        <taxon>Kiloniellaceae</taxon>
        <taxon>Kiloniella</taxon>
    </lineage>
</organism>
<evidence type="ECO:0000256" key="2">
    <source>
        <dbReference type="ARBA" id="ARBA00022598"/>
    </source>
</evidence>
<keyword evidence="10 12" id="KW-0464">Manganese</keyword>
<comment type="catalytic activity">
    <reaction evidence="11 12 13">
        <text>NAD(+) + (deoxyribonucleotide)n-3'-hydroxyl + 5'-phospho-(deoxyribonucleotide)m = (deoxyribonucleotide)n+m + AMP + beta-nicotinamide D-nucleotide.</text>
        <dbReference type="EC" id="6.5.1.2"/>
    </reaction>
</comment>
<feature type="binding site" evidence="12">
    <location>
        <position position="333"/>
    </location>
    <ligand>
        <name>NAD(+)</name>
        <dbReference type="ChEBI" id="CHEBI:57540"/>
    </ligand>
</feature>
<feature type="binding site" evidence="12">
    <location>
        <begin position="100"/>
        <end position="101"/>
    </location>
    <ligand>
        <name>NAD(+)</name>
        <dbReference type="ChEBI" id="CHEBI:57540"/>
    </ligand>
</feature>
<dbReference type="SUPFAM" id="SSF50249">
    <property type="entry name" value="Nucleic acid-binding proteins"/>
    <property type="match status" value="1"/>
</dbReference>
<dbReference type="Gene3D" id="3.40.50.10190">
    <property type="entry name" value="BRCT domain"/>
    <property type="match status" value="1"/>
</dbReference>
<feature type="binding site" evidence="12">
    <location>
        <begin position="51"/>
        <end position="55"/>
    </location>
    <ligand>
        <name>NAD(+)</name>
        <dbReference type="ChEBI" id="CHEBI:57540"/>
    </ligand>
</feature>
<sequence>MTISKEILAFLDQPVEKLSPAQAEKQLSALAQEIAKHDILYHQQDTPEISDGDYDRLRRHNNALEQKFPDLIRSDSPSETVGAPPSSGFGKIRHSVPMLSLGNAFADEDVEEFLGRIKRFLGLGKDEKIQIFAEPKIDGLSCSIRYEKGMLIQAATRGDGAEGENITANVKTIASIPHQLAGSGYPDVLEIRGEVYMRRDRFLELNSRQASTGGKTFANPRNAAAGSLRQLDPSITAARPLDFYAYAWGETSAPLGENLIEVRERMQSWGLPVNPGQLCDSSSSLLAYYRGIMVDRPDMDHEIDGIVYKVNRLDWQERLGFVSRAPRWAIAHKFPAERAITRLNQITIQVGRTGALTPVANLEPISVGGVMVSRATLHNRDEIVRKDVREGDAVVIQRAGDVIPQVVEVLLDKRPDSSVAFVFPTHCPECGSLAIQEAGEVVTRCTGGLVCPAQAVERLKHFVSRNAFDIEGLGDKQVRFFFEQGQIKTPADIFTLGERDKKSLTPLRNQPGWGRQSADNLFAAIEAKRTIGLDRFIYALGIPQVGQATAKLLAKTYGTLDRVEDVMRLAHDPESDALPELLSIDGIGASMAGDLIAFFGEPHNREAVAALRAQIEIQEFVLEVSSDSPVTGKTVVFTGKLLTMSRDEAKAKAESLGAKVAGSVSKKTDYIIAGADAGSKLKKAAELGVTVLSEEDWHALVATS</sequence>
<dbReference type="GO" id="GO:0003911">
    <property type="term" value="F:DNA ligase (NAD+) activity"/>
    <property type="evidence" value="ECO:0007669"/>
    <property type="project" value="UniProtKB-EC"/>
</dbReference>
<dbReference type="SMART" id="SM00532">
    <property type="entry name" value="LIGANc"/>
    <property type="match status" value="1"/>
</dbReference>
<dbReference type="NCBIfam" id="TIGR00575">
    <property type="entry name" value="dnlj"/>
    <property type="match status" value="1"/>
</dbReference>
<dbReference type="Gene3D" id="6.20.10.30">
    <property type="match status" value="1"/>
</dbReference>
<feature type="domain" description="BRCT" evidence="14">
    <location>
        <begin position="625"/>
        <end position="697"/>
    </location>
</feature>
<gene>
    <name evidence="12 15" type="primary">ligA</name>
    <name evidence="15" type="ORF">O4H49_00750</name>
</gene>
<evidence type="ECO:0000256" key="13">
    <source>
        <dbReference type="RuleBase" id="RU000618"/>
    </source>
</evidence>
<dbReference type="SUPFAM" id="SSF52113">
    <property type="entry name" value="BRCT domain"/>
    <property type="match status" value="1"/>
</dbReference>
<feature type="active site" description="N6-AMP-lysine intermediate" evidence="12">
    <location>
        <position position="136"/>
    </location>
</feature>
<evidence type="ECO:0000256" key="1">
    <source>
        <dbReference type="ARBA" id="ARBA00004067"/>
    </source>
</evidence>
<dbReference type="NCBIfam" id="NF005932">
    <property type="entry name" value="PRK07956.1"/>
    <property type="match status" value="1"/>
</dbReference>
<dbReference type="Pfam" id="PF12826">
    <property type="entry name" value="HHH_2"/>
    <property type="match status" value="1"/>
</dbReference>
<dbReference type="EMBL" id="JAPWGY010000001">
    <property type="protein sequence ID" value="MCZ4279283.1"/>
    <property type="molecule type" value="Genomic_DNA"/>
</dbReference>
<dbReference type="Pfam" id="PF01653">
    <property type="entry name" value="DNA_ligase_aden"/>
    <property type="match status" value="1"/>
</dbReference>
<comment type="function">
    <text evidence="1 12">DNA ligase that catalyzes the formation of phosphodiester linkages between 5'-phosphoryl and 3'-hydroxyl groups in double-stranded DNA using NAD as a coenzyme and as the energy source for the reaction. It is essential for DNA replication and repair of damaged DNA.</text>
</comment>
<dbReference type="EC" id="6.5.1.2" evidence="12 13"/>
<keyword evidence="6 12" id="KW-0862">Zinc</keyword>
<dbReference type="InterPro" id="IPR010994">
    <property type="entry name" value="RuvA_2-like"/>
</dbReference>
<keyword evidence="2 12" id="KW-0436">Ligase</keyword>
<dbReference type="InterPro" id="IPR004150">
    <property type="entry name" value="NAD_DNA_ligase_OB"/>
</dbReference>
<comment type="caution">
    <text evidence="15">The sequence shown here is derived from an EMBL/GenBank/DDBJ whole genome shotgun (WGS) entry which is preliminary data.</text>
</comment>
<dbReference type="Proteomes" id="UP001069802">
    <property type="component" value="Unassembled WGS sequence"/>
</dbReference>
<dbReference type="RefSeq" id="WP_269421493.1">
    <property type="nucleotide sequence ID" value="NZ_JAPWGY010000001.1"/>
</dbReference>
<feature type="binding site" evidence="12">
    <location>
        <position position="451"/>
    </location>
    <ligand>
        <name>Zn(2+)</name>
        <dbReference type="ChEBI" id="CHEBI:29105"/>
    </ligand>
</feature>
<dbReference type="PROSITE" id="PS01055">
    <property type="entry name" value="DNA_LIGASE_N1"/>
    <property type="match status" value="1"/>
</dbReference>
<evidence type="ECO:0000256" key="5">
    <source>
        <dbReference type="ARBA" id="ARBA00022763"/>
    </source>
</evidence>
<keyword evidence="8 12" id="KW-0520">NAD</keyword>
<comment type="caution">
    <text evidence="12">Lacks conserved residue(s) required for the propagation of feature annotation.</text>
</comment>
<proteinExistence type="inferred from homology"/>
<evidence type="ECO:0000256" key="8">
    <source>
        <dbReference type="ARBA" id="ARBA00023027"/>
    </source>
</evidence>
<dbReference type="InterPro" id="IPR036420">
    <property type="entry name" value="BRCT_dom_sf"/>
</dbReference>
<evidence type="ECO:0000256" key="12">
    <source>
        <dbReference type="HAMAP-Rule" id="MF_01588"/>
    </source>
</evidence>
<dbReference type="PROSITE" id="PS01056">
    <property type="entry name" value="DNA_LIGASE_N2"/>
    <property type="match status" value="1"/>
</dbReference>
<protein>
    <recommendedName>
        <fullName evidence="12 13">DNA ligase</fullName>
        <ecNumber evidence="12 13">6.5.1.2</ecNumber>
    </recommendedName>
    <alternativeName>
        <fullName evidence="12">Polydeoxyribonucleotide synthase [NAD(+)]</fullName>
    </alternativeName>
</protein>
<dbReference type="InterPro" id="IPR013840">
    <property type="entry name" value="DNAligase_N"/>
</dbReference>
<keyword evidence="16" id="KW-1185">Reference proteome</keyword>
<feature type="binding site" evidence="12">
    <location>
        <position position="157"/>
    </location>
    <ligand>
        <name>NAD(+)</name>
        <dbReference type="ChEBI" id="CHEBI:57540"/>
    </ligand>
</feature>
<keyword evidence="5 12" id="KW-0227">DNA damage</keyword>
<dbReference type="SUPFAM" id="SSF56091">
    <property type="entry name" value="DNA ligase/mRNA capping enzyme, catalytic domain"/>
    <property type="match status" value="1"/>
</dbReference>
<feature type="binding site" evidence="12">
    <location>
        <position position="194"/>
    </location>
    <ligand>
        <name>NAD(+)</name>
        <dbReference type="ChEBI" id="CHEBI:57540"/>
    </ligand>
</feature>
<accession>A0ABT4LDU9</accession>
<dbReference type="Pfam" id="PF00533">
    <property type="entry name" value="BRCT"/>
    <property type="match status" value="1"/>
</dbReference>
<evidence type="ECO:0000256" key="11">
    <source>
        <dbReference type="ARBA" id="ARBA00034005"/>
    </source>
</evidence>
<dbReference type="HAMAP" id="MF_01588">
    <property type="entry name" value="DNA_ligase_A"/>
    <property type="match status" value="1"/>
</dbReference>
<dbReference type="SMART" id="SM00292">
    <property type="entry name" value="BRCT"/>
    <property type="match status" value="1"/>
</dbReference>
<dbReference type="InterPro" id="IPR018239">
    <property type="entry name" value="DNA_ligase_AS"/>
</dbReference>
<dbReference type="CDD" id="cd17748">
    <property type="entry name" value="BRCT_DNA_ligase_like"/>
    <property type="match status" value="1"/>
</dbReference>
<evidence type="ECO:0000313" key="15">
    <source>
        <dbReference type="EMBL" id="MCZ4279283.1"/>
    </source>
</evidence>
<evidence type="ECO:0000256" key="4">
    <source>
        <dbReference type="ARBA" id="ARBA00022723"/>
    </source>
</evidence>
<dbReference type="Gene3D" id="1.10.287.610">
    <property type="entry name" value="Helix hairpin bin"/>
    <property type="match status" value="1"/>
</dbReference>
<dbReference type="Gene3D" id="3.30.470.30">
    <property type="entry name" value="DNA ligase/mRNA capping enzyme"/>
    <property type="match status" value="1"/>
</dbReference>
<feature type="binding site" evidence="12">
    <location>
        <position position="427"/>
    </location>
    <ligand>
        <name>Zn(2+)</name>
        <dbReference type="ChEBI" id="CHEBI:29105"/>
    </ligand>
</feature>
<keyword evidence="3 12" id="KW-0235">DNA replication</keyword>
<evidence type="ECO:0000259" key="14">
    <source>
        <dbReference type="PROSITE" id="PS50172"/>
    </source>
</evidence>
<evidence type="ECO:0000256" key="6">
    <source>
        <dbReference type="ARBA" id="ARBA00022833"/>
    </source>
</evidence>
<dbReference type="SUPFAM" id="SSF47781">
    <property type="entry name" value="RuvA domain 2-like"/>
    <property type="match status" value="1"/>
</dbReference>
<dbReference type="Gene3D" id="2.40.50.140">
    <property type="entry name" value="Nucleic acid-binding proteins"/>
    <property type="match status" value="1"/>
</dbReference>
<dbReference type="InterPro" id="IPR012340">
    <property type="entry name" value="NA-bd_OB-fold"/>
</dbReference>
<evidence type="ECO:0000256" key="3">
    <source>
        <dbReference type="ARBA" id="ARBA00022705"/>
    </source>
</evidence>
<dbReference type="PROSITE" id="PS50172">
    <property type="entry name" value="BRCT"/>
    <property type="match status" value="1"/>
</dbReference>
<keyword evidence="4 12" id="KW-0479">Metal-binding</keyword>
<dbReference type="InterPro" id="IPR013839">
    <property type="entry name" value="DNAligase_adenylation"/>
</dbReference>
<dbReference type="PANTHER" id="PTHR23389:SF9">
    <property type="entry name" value="DNA LIGASE"/>
    <property type="match status" value="1"/>
</dbReference>
<feature type="binding site" evidence="12">
    <location>
        <position position="309"/>
    </location>
    <ligand>
        <name>NAD(+)</name>
        <dbReference type="ChEBI" id="CHEBI:57540"/>
    </ligand>
</feature>
<feature type="binding site" evidence="12">
    <location>
        <position position="134"/>
    </location>
    <ligand>
        <name>NAD(+)</name>
        <dbReference type="ChEBI" id="CHEBI:57540"/>
    </ligand>
</feature>
<evidence type="ECO:0000256" key="10">
    <source>
        <dbReference type="ARBA" id="ARBA00023211"/>
    </source>
</evidence>
<dbReference type="Gene3D" id="1.10.150.20">
    <property type="entry name" value="5' to 3' exonuclease, C-terminal subdomain"/>
    <property type="match status" value="2"/>
</dbReference>
<keyword evidence="7 12" id="KW-0460">Magnesium</keyword>
<comment type="cofactor">
    <cofactor evidence="12">
        <name>Mg(2+)</name>
        <dbReference type="ChEBI" id="CHEBI:18420"/>
    </cofactor>
    <cofactor evidence="12">
        <name>Mn(2+)</name>
        <dbReference type="ChEBI" id="CHEBI:29035"/>
    </cofactor>
</comment>